<feature type="compositionally biased region" description="Low complexity" evidence="6">
    <location>
        <begin position="57"/>
        <end position="91"/>
    </location>
</feature>
<dbReference type="Pfam" id="PF13920">
    <property type="entry name" value="zf-C3HC4_3"/>
    <property type="match status" value="1"/>
</dbReference>
<keyword evidence="2 4" id="KW-0863">Zinc-finger</keyword>
<evidence type="ECO:0000256" key="1">
    <source>
        <dbReference type="ARBA" id="ARBA00022723"/>
    </source>
</evidence>
<keyword evidence="9" id="KW-1185">Reference proteome</keyword>
<feature type="coiled-coil region" evidence="5">
    <location>
        <begin position="166"/>
        <end position="241"/>
    </location>
</feature>
<dbReference type="InterPro" id="IPR001841">
    <property type="entry name" value="Znf_RING"/>
</dbReference>
<organism evidence="8 9">
    <name type="scientific">Sphagnum troendelagicum</name>
    <dbReference type="NCBI Taxonomy" id="128251"/>
    <lineage>
        <taxon>Eukaryota</taxon>
        <taxon>Viridiplantae</taxon>
        <taxon>Streptophyta</taxon>
        <taxon>Embryophyta</taxon>
        <taxon>Bryophyta</taxon>
        <taxon>Sphagnophytina</taxon>
        <taxon>Sphagnopsida</taxon>
        <taxon>Sphagnales</taxon>
        <taxon>Sphagnaceae</taxon>
        <taxon>Sphagnum</taxon>
    </lineage>
</organism>
<evidence type="ECO:0000313" key="8">
    <source>
        <dbReference type="EMBL" id="CAK9210647.1"/>
    </source>
</evidence>
<evidence type="ECO:0000256" key="4">
    <source>
        <dbReference type="PROSITE-ProRule" id="PRU00175"/>
    </source>
</evidence>
<dbReference type="Proteomes" id="UP001497512">
    <property type="component" value="Chromosome 18"/>
</dbReference>
<accession>A0ABP0U1P6</accession>
<dbReference type="PROSITE" id="PS50089">
    <property type="entry name" value="ZF_RING_2"/>
    <property type="match status" value="1"/>
</dbReference>
<keyword evidence="1" id="KW-0479">Metal-binding</keyword>
<dbReference type="PANTHER" id="PTHR42647:SF72">
    <property type="entry name" value="EF-HAND CALCIUM-BINDING DOMAIN-CONTAINING PROTEIN 4A"/>
    <property type="match status" value="1"/>
</dbReference>
<dbReference type="EMBL" id="OZ019910">
    <property type="protein sequence ID" value="CAK9210647.1"/>
    <property type="molecule type" value="Genomic_DNA"/>
</dbReference>
<dbReference type="InterPro" id="IPR013083">
    <property type="entry name" value="Znf_RING/FYVE/PHD"/>
</dbReference>
<protein>
    <recommendedName>
        <fullName evidence="7">RING-type domain-containing protein</fullName>
    </recommendedName>
</protein>
<keyword evidence="5" id="KW-0175">Coiled coil</keyword>
<reference evidence="8" key="1">
    <citation type="submission" date="2024-02" db="EMBL/GenBank/DDBJ databases">
        <authorList>
            <consortium name="ELIXIR-Norway"/>
            <consortium name="Elixir Norway"/>
        </authorList>
    </citation>
    <scope>NUCLEOTIDE SEQUENCE</scope>
</reference>
<evidence type="ECO:0000256" key="5">
    <source>
        <dbReference type="SAM" id="Coils"/>
    </source>
</evidence>
<gene>
    <name evidence="8" type="ORF">CSSPTR1EN2_LOCUS10264</name>
</gene>
<feature type="domain" description="RING-type" evidence="7">
    <location>
        <begin position="308"/>
        <end position="343"/>
    </location>
</feature>
<evidence type="ECO:0000313" key="9">
    <source>
        <dbReference type="Proteomes" id="UP001497512"/>
    </source>
</evidence>
<proteinExistence type="predicted"/>
<evidence type="ECO:0000259" key="7">
    <source>
        <dbReference type="PROSITE" id="PS50089"/>
    </source>
</evidence>
<evidence type="ECO:0000256" key="2">
    <source>
        <dbReference type="ARBA" id="ARBA00022771"/>
    </source>
</evidence>
<feature type="region of interest" description="Disordered" evidence="6">
    <location>
        <begin position="267"/>
        <end position="293"/>
    </location>
</feature>
<name>A0ABP0U1P6_9BRYO</name>
<dbReference type="Gene3D" id="3.30.40.10">
    <property type="entry name" value="Zinc/RING finger domain, C3HC4 (zinc finger)"/>
    <property type="match status" value="1"/>
</dbReference>
<dbReference type="PIRSF" id="PIRSF036836">
    <property type="entry name" value="RNase_bind_SBP1"/>
    <property type="match status" value="1"/>
</dbReference>
<keyword evidence="3" id="KW-0862">Zinc</keyword>
<feature type="region of interest" description="Disordered" evidence="6">
    <location>
        <begin position="56"/>
        <end position="93"/>
    </location>
</feature>
<feature type="compositionally biased region" description="Basic and acidic residues" evidence="6">
    <location>
        <begin position="283"/>
        <end position="293"/>
    </location>
</feature>
<dbReference type="PANTHER" id="PTHR42647">
    <property type="entry name" value="SBP (S-RIBONUCLEASE BINDING PROTEIN) FAMILY PROTEIN"/>
    <property type="match status" value="1"/>
</dbReference>
<evidence type="ECO:0000256" key="6">
    <source>
        <dbReference type="SAM" id="MobiDB-lite"/>
    </source>
</evidence>
<evidence type="ECO:0000256" key="3">
    <source>
        <dbReference type="ARBA" id="ARBA00022833"/>
    </source>
</evidence>
<sequence>MAVQAQYPSNALLPNYRNSHVLQQQSAALNGTLFNSNEAQNELTCTLLGSRKRAREASAPATAAADMLANQRQQQQQQLLNQQRQPQPQQQQEHHLLNVSDYRNHITGPVVMPPQSTGVSTGLRLTFEDDRLNSTTCASTSGRGNVCSTMFSIMGEDLSTQIQQQSEEIELLLKAQGEQVRQLLEEKRQRHSRALVAAIEEGIVRRFQEKDLEIENIKRQNEELAEHVKQLRMEAHRWEVKAKTNEAMVAALKSNLQQAHQAVALSREQSKEGCGDSEADDAASSHHGDDPHARTFQENRELREQRMCRVCRCNDVSILLLPCRHLCLCKECETRLDMCPLCRSFKNASVQVYMS</sequence>